<dbReference type="AlphaFoldDB" id="A0AAD9G6F5"/>
<evidence type="ECO:0000313" key="2">
    <source>
        <dbReference type="Proteomes" id="UP001195914"/>
    </source>
</evidence>
<dbReference type="InterPro" id="IPR023614">
    <property type="entry name" value="Porin_dom_sf"/>
</dbReference>
<evidence type="ECO:0008006" key="3">
    <source>
        <dbReference type="Google" id="ProtNLM"/>
    </source>
</evidence>
<keyword evidence="2" id="KW-1185">Reference proteome</keyword>
<evidence type="ECO:0000313" key="1">
    <source>
        <dbReference type="EMBL" id="KAK1932688.1"/>
    </source>
</evidence>
<gene>
    <name evidence="1" type="ORF">X943_000372</name>
</gene>
<comment type="caution">
    <text evidence="1">The sequence shown here is derived from an EMBL/GenBank/DDBJ whole genome shotgun (WGS) entry which is preliminary data.</text>
</comment>
<dbReference type="Gene3D" id="2.40.160.10">
    <property type="entry name" value="Porin"/>
    <property type="match status" value="1"/>
</dbReference>
<accession>A0AAD9G6F5</accession>
<sequence>MAPKTFENRLCGLSLDMFNKDYVHENLWDVEHTDAEKRVNFKNNLKLSKNGDMLGSTLFKGDCGVVHAELMLQNAGNNHVEASAVNSSYKPLALHAKYAFDAAKKSNSLTMTAEHTLPWNVFQFKLMPCSNMYSAFSLFTYKANCWQLSGGAEVNGKRESLYSNHVFGLGYRNNHMGKTYVVSARMLGDQATPAKSIVGNAYAGTLNGNGNVQTALSVAVEHMLDDASTKLKFAGLWHISDGYTPAYVKAKCDSDGQVAVTLFQRFNQKLAAAVGVNFNAKENVNPINANYGLKFFIS</sequence>
<dbReference type="EMBL" id="JAHBMH010000073">
    <property type="protein sequence ID" value="KAK1932688.1"/>
    <property type="molecule type" value="Genomic_DNA"/>
</dbReference>
<organism evidence="1 2">
    <name type="scientific">Babesia divergens</name>
    <dbReference type="NCBI Taxonomy" id="32595"/>
    <lineage>
        <taxon>Eukaryota</taxon>
        <taxon>Sar</taxon>
        <taxon>Alveolata</taxon>
        <taxon>Apicomplexa</taxon>
        <taxon>Aconoidasida</taxon>
        <taxon>Piroplasmida</taxon>
        <taxon>Babesiidae</taxon>
        <taxon>Babesia</taxon>
    </lineage>
</organism>
<name>A0AAD9G6F5_BABDI</name>
<proteinExistence type="predicted"/>
<protein>
    <recommendedName>
        <fullName evidence="3">Porin</fullName>
    </recommendedName>
</protein>
<reference evidence="1" key="1">
    <citation type="journal article" date="2014" name="Nucleic Acids Res.">
        <title>The evolutionary dynamics of variant antigen genes in Babesia reveal a history of genomic innovation underlying host-parasite interaction.</title>
        <authorList>
            <person name="Jackson A.P."/>
            <person name="Otto T.D."/>
            <person name="Darby A."/>
            <person name="Ramaprasad A."/>
            <person name="Xia D."/>
            <person name="Echaide I.E."/>
            <person name="Farber M."/>
            <person name="Gahlot S."/>
            <person name="Gamble J."/>
            <person name="Gupta D."/>
            <person name="Gupta Y."/>
            <person name="Jackson L."/>
            <person name="Malandrin L."/>
            <person name="Malas T.B."/>
            <person name="Moussa E."/>
            <person name="Nair M."/>
            <person name="Reid A.J."/>
            <person name="Sanders M."/>
            <person name="Sharma J."/>
            <person name="Tracey A."/>
            <person name="Quail M.A."/>
            <person name="Weir W."/>
            <person name="Wastling J.M."/>
            <person name="Hall N."/>
            <person name="Willadsen P."/>
            <person name="Lingelbach K."/>
            <person name="Shiels B."/>
            <person name="Tait A."/>
            <person name="Berriman M."/>
            <person name="Allred D.R."/>
            <person name="Pain A."/>
        </authorList>
    </citation>
    <scope>NUCLEOTIDE SEQUENCE</scope>
    <source>
        <strain evidence="1">1802A</strain>
    </source>
</reference>
<dbReference type="Proteomes" id="UP001195914">
    <property type="component" value="Unassembled WGS sequence"/>
</dbReference>
<reference evidence="1" key="2">
    <citation type="submission" date="2021-05" db="EMBL/GenBank/DDBJ databases">
        <authorList>
            <person name="Pain A."/>
        </authorList>
    </citation>
    <scope>NUCLEOTIDE SEQUENCE</scope>
    <source>
        <strain evidence="1">1802A</strain>
    </source>
</reference>